<name>A0A0J1BM66_RHOIS</name>
<sequence length="46" mass="5249">MNTESFHDGFHFGKEAFYLIRRDEKAAGIEWSIRDGGEPSAKPRGH</sequence>
<comment type="caution">
    <text evidence="1">The sequence shown here is derived from an EMBL/GenBank/DDBJ whole genome shotgun (WGS) entry which is preliminary data.</text>
</comment>
<proteinExistence type="predicted"/>
<dbReference type="EMBL" id="LECT01000006">
    <property type="protein sequence ID" value="KLU07572.1"/>
    <property type="molecule type" value="Genomic_DNA"/>
</dbReference>
<dbReference type="AlphaFoldDB" id="A0A0J1BM66"/>
<evidence type="ECO:0000313" key="1">
    <source>
        <dbReference type="EMBL" id="KLU07572.1"/>
    </source>
</evidence>
<gene>
    <name evidence="1" type="ORF">RISK_000650</name>
</gene>
<evidence type="ECO:0000313" key="2">
    <source>
        <dbReference type="Proteomes" id="UP000036367"/>
    </source>
</evidence>
<dbReference type="PATRIC" id="fig|595434.4.peg.631"/>
<reference evidence="1" key="1">
    <citation type="submission" date="2015-05" db="EMBL/GenBank/DDBJ databases">
        <title>Permanent draft genome of Rhodopirellula islandicus K833.</title>
        <authorList>
            <person name="Kizina J."/>
            <person name="Richter M."/>
            <person name="Glockner F.O."/>
            <person name="Harder J."/>
        </authorList>
    </citation>
    <scope>NUCLEOTIDE SEQUENCE [LARGE SCALE GENOMIC DNA]</scope>
    <source>
        <strain evidence="1">K833</strain>
    </source>
</reference>
<dbReference type="Proteomes" id="UP000036367">
    <property type="component" value="Unassembled WGS sequence"/>
</dbReference>
<protein>
    <submittedName>
        <fullName evidence="1">Uncharacterized protein</fullName>
    </submittedName>
</protein>
<accession>A0A0J1BM66</accession>
<dbReference type="STRING" id="595434.RISK_000650"/>
<keyword evidence="2" id="KW-1185">Reference proteome</keyword>
<organism evidence="1 2">
    <name type="scientific">Rhodopirellula islandica</name>
    <dbReference type="NCBI Taxonomy" id="595434"/>
    <lineage>
        <taxon>Bacteria</taxon>
        <taxon>Pseudomonadati</taxon>
        <taxon>Planctomycetota</taxon>
        <taxon>Planctomycetia</taxon>
        <taxon>Pirellulales</taxon>
        <taxon>Pirellulaceae</taxon>
        <taxon>Rhodopirellula</taxon>
    </lineage>
</organism>